<keyword evidence="1" id="KW-0472">Membrane</keyword>
<keyword evidence="1" id="KW-1133">Transmembrane helix</keyword>
<dbReference type="Pfam" id="PF12679">
    <property type="entry name" value="ABC2_membrane_2"/>
    <property type="match status" value="1"/>
</dbReference>
<evidence type="ECO:0000256" key="1">
    <source>
        <dbReference type="SAM" id="Phobius"/>
    </source>
</evidence>
<feature type="transmembrane region" description="Helical" evidence="1">
    <location>
        <begin position="116"/>
        <end position="149"/>
    </location>
</feature>
<feature type="transmembrane region" description="Helical" evidence="1">
    <location>
        <begin position="70"/>
        <end position="95"/>
    </location>
</feature>
<dbReference type="PANTHER" id="PTHR43471">
    <property type="entry name" value="ABC TRANSPORTER PERMEASE"/>
    <property type="match status" value="1"/>
</dbReference>
<reference evidence="3" key="1">
    <citation type="journal article" date="2021" name="ISME J.">
        <title>Evolutionary origin and ecological implication of a unique nif island in free-living Bradyrhizobium lineages.</title>
        <authorList>
            <person name="Tao J."/>
        </authorList>
    </citation>
    <scope>NUCLEOTIDE SEQUENCE [LARGE SCALE GENOMIC DNA]</scope>
    <source>
        <strain evidence="3">SZCCT0434</strain>
    </source>
</reference>
<gene>
    <name evidence="2" type="ORF">JQ615_28445</name>
</gene>
<dbReference type="EMBL" id="JAFCJH010000037">
    <property type="protein sequence ID" value="MBR0799323.1"/>
    <property type="molecule type" value="Genomic_DNA"/>
</dbReference>
<protein>
    <submittedName>
        <fullName evidence="2">ABC transporter permease</fullName>
    </submittedName>
</protein>
<feature type="transmembrane region" description="Helical" evidence="1">
    <location>
        <begin position="29"/>
        <end position="50"/>
    </location>
</feature>
<feature type="transmembrane region" description="Helical" evidence="1">
    <location>
        <begin position="161"/>
        <end position="185"/>
    </location>
</feature>
<dbReference type="PANTHER" id="PTHR43471:SF14">
    <property type="entry name" value="ABC-2 TYPE TRANSPORT SYSTEM PERMEASE PROTEIN"/>
    <property type="match status" value="1"/>
</dbReference>
<dbReference type="RefSeq" id="WP_212399073.1">
    <property type="nucleotide sequence ID" value="NZ_JAFCJH010000037.1"/>
</dbReference>
<name>A0ABS5FR80_9BRAD</name>
<dbReference type="Proteomes" id="UP001315278">
    <property type="component" value="Unassembled WGS sequence"/>
</dbReference>
<keyword evidence="1" id="KW-0812">Transmembrane</keyword>
<evidence type="ECO:0000313" key="3">
    <source>
        <dbReference type="Proteomes" id="UP001315278"/>
    </source>
</evidence>
<proteinExistence type="predicted"/>
<feature type="transmembrane region" description="Helical" evidence="1">
    <location>
        <begin position="291"/>
        <end position="313"/>
    </location>
</feature>
<keyword evidence="3" id="KW-1185">Reference proteome</keyword>
<organism evidence="2 3">
    <name type="scientific">Bradyrhizobium jicamae</name>
    <dbReference type="NCBI Taxonomy" id="280332"/>
    <lineage>
        <taxon>Bacteria</taxon>
        <taxon>Pseudomonadati</taxon>
        <taxon>Pseudomonadota</taxon>
        <taxon>Alphaproteobacteria</taxon>
        <taxon>Hyphomicrobiales</taxon>
        <taxon>Nitrobacteraceae</taxon>
        <taxon>Bradyrhizobium</taxon>
    </lineage>
</organism>
<sequence length="320" mass="34703">MRREGSAFQGAGAVFIKELSDNISSVRMLMLELLIVLTALAALYEAIIALRQNTAEDPFLLLRLFTVDQAPLPSFVAILGFLIPLMAIGLGFDLINSEHNRRTLSRILAQPIYRDALLLGKYLAGLATIAISLTALWLMVIGLGLIFLGVPPGGEEIARSLVFLVIAIFYAGVWLSLAMLLSIVFRSPATAALVALGIWLFLTVLWPMLAPAFAQAIAPPDPRYAALGIDTPDTVIWTQLLQRFSPNDLFGEAMLAVLSPTTRTLGPVFLDQLRGAVMGAPLPFAQSVMIAWPQTVGLIACTIVLFVAGYVLFQRQEVRA</sequence>
<accession>A0ABS5FR80</accession>
<feature type="transmembrane region" description="Helical" evidence="1">
    <location>
        <begin position="192"/>
        <end position="214"/>
    </location>
</feature>
<comment type="caution">
    <text evidence="2">The sequence shown here is derived from an EMBL/GenBank/DDBJ whole genome shotgun (WGS) entry which is preliminary data.</text>
</comment>
<evidence type="ECO:0000313" key="2">
    <source>
        <dbReference type="EMBL" id="MBR0799323.1"/>
    </source>
</evidence>